<dbReference type="RefSeq" id="WP_262598586.1">
    <property type="nucleotide sequence ID" value="NZ_CP103300.1"/>
</dbReference>
<organism evidence="1 2">
    <name type="scientific">Endozoicomonas euniceicola</name>
    <dbReference type="NCBI Taxonomy" id="1234143"/>
    <lineage>
        <taxon>Bacteria</taxon>
        <taxon>Pseudomonadati</taxon>
        <taxon>Pseudomonadota</taxon>
        <taxon>Gammaproteobacteria</taxon>
        <taxon>Oceanospirillales</taxon>
        <taxon>Endozoicomonadaceae</taxon>
        <taxon>Endozoicomonas</taxon>
    </lineage>
</organism>
<keyword evidence="2" id="KW-1185">Reference proteome</keyword>
<sequence length="191" mass="22388">MTKKPRYYIELHLPEDKDIQAISCSHVISYLHSCNKRNNWNIGIDFPLENKEGLGALIRLFSYEKETLNIFLKSKMLEKLKAINAISGKSNFVTLVPESTEEILLFRNNKIEKRQLSYWMKKRYSESEAIEIIEKLPPVDTHAHLVKLYSSKSNRPMKRYLHRVEAKSRSDGKFNSYGYSSKDKHVTVPFF</sequence>
<dbReference type="InterPro" id="IPR042564">
    <property type="entry name" value="CRISPR-Cas6/Csy4_sf"/>
</dbReference>
<dbReference type="NCBIfam" id="TIGR02563">
    <property type="entry name" value="cas_Csy4"/>
    <property type="match status" value="1"/>
</dbReference>
<reference evidence="1" key="1">
    <citation type="submission" date="2022-10" db="EMBL/GenBank/DDBJ databases">
        <title>Completed Genome Sequence of two octocoral isolated bacterium, Endozoicomonas euniceicola EF212T and Endozoicomonas gorgoniicola PS125T.</title>
        <authorList>
            <person name="Chiou Y.-J."/>
            <person name="Chen Y.-H."/>
        </authorList>
    </citation>
    <scope>NUCLEOTIDE SEQUENCE</scope>
    <source>
        <strain evidence="1">EF212</strain>
    </source>
</reference>
<protein>
    <submittedName>
        <fullName evidence="1">Type I-F CRISPR-associated endoribonuclease Cas6/Csy4</fullName>
    </submittedName>
</protein>
<evidence type="ECO:0000313" key="2">
    <source>
        <dbReference type="Proteomes" id="UP001163255"/>
    </source>
</evidence>
<dbReference type="InterPro" id="IPR013396">
    <property type="entry name" value="CRISPR-assoc_prot_Csy4"/>
</dbReference>
<proteinExistence type="predicted"/>
<dbReference type="EMBL" id="CP103300">
    <property type="protein sequence ID" value="UYM16287.1"/>
    <property type="molecule type" value="Genomic_DNA"/>
</dbReference>
<evidence type="ECO:0000313" key="1">
    <source>
        <dbReference type="EMBL" id="UYM16287.1"/>
    </source>
</evidence>
<name>A0ABY6GU37_9GAMM</name>
<dbReference type="Proteomes" id="UP001163255">
    <property type="component" value="Chromosome"/>
</dbReference>
<dbReference type="Gene3D" id="3.30.70.2540">
    <property type="entry name" value="CRISPR-associated endoribonuclease Cas6/Csy4"/>
    <property type="match status" value="1"/>
</dbReference>
<accession>A0ABY6GU37</accession>
<gene>
    <name evidence="1" type="primary">cas6f</name>
    <name evidence="1" type="ORF">NX720_26415</name>
</gene>
<dbReference type="Pfam" id="PF09618">
    <property type="entry name" value="Cas_Csy4"/>
    <property type="match status" value="1"/>
</dbReference>